<dbReference type="AlphaFoldDB" id="A0A3D8IT76"/>
<dbReference type="OrthoDB" id="5325045at2"/>
<dbReference type="EMBL" id="NXLU01000009">
    <property type="protein sequence ID" value="RDU68233.1"/>
    <property type="molecule type" value="Genomic_DNA"/>
</dbReference>
<gene>
    <name evidence="1" type="ORF">CQA62_06235</name>
</gene>
<evidence type="ECO:0000313" key="2">
    <source>
        <dbReference type="Proteomes" id="UP000257067"/>
    </source>
</evidence>
<sequence length="148" mass="16793">MKKSSLALAFCIGLGASEIEFIISYKAKMENDLLVGEEYKVSEVIENRGLRGIKNGEYRVLKFCKILPSEYEGQKNEASFIKQVLKSHREAVLDCLYSSGVKIYDEVISRDLQARSKTIFSIPPKRVIVKYDNGVINLGILEKLEKKQ</sequence>
<protein>
    <submittedName>
        <fullName evidence="1">Uncharacterized protein</fullName>
    </submittedName>
</protein>
<evidence type="ECO:0000313" key="1">
    <source>
        <dbReference type="EMBL" id="RDU68233.1"/>
    </source>
</evidence>
<proteinExistence type="predicted"/>
<dbReference type="RefSeq" id="WP_104725188.1">
    <property type="nucleotide sequence ID" value="NZ_FZNE01000020.1"/>
</dbReference>
<dbReference type="Proteomes" id="UP000257067">
    <property type="component" value="Unassembled WGS sequence"/>
</dbReference>
<keyword evidence="2" id="KW-1185">Reference proteome</keyword>
<organism evidence="1 2">
    <name type="scientific">Helicobacter cholecystus</name>
    <dbReference type="NCBI Taxonomy" id="45498"/>
    <lineage>
        <taxon>Bacteria</taxon>
        <taxon>Pseudomonadati</taxon>
        <taxon>Campylobacterota</taxon>
        <taxon>Epsilonproteobacteria</taxon>
        <taxon>Campylobacterales</taxon>
        <taxon>Helicobacteraceae</taxon>
        <taxon>Helicobacter</taxon>
    </lineage>
</organism>
<name>A0A3D8IT76_9HELI</name>
<accession>A0A3D8IT76</accession>
<reference evidence="1 2" key="1">
    <citation type="submission" date="2018-04" db="EMBL/GenBank/DDBJ databases">
        <title>Novel Campyloabacter and Helicobacter Species and Strains.</title>
        <authorList>
            <person name="Mannion A.J."/>
            <person name="Shen Z."/>
            <person name="Fox J.G."/>
        </authorList>
    </citation>
    <scope>NUCLEOTIDE SEQUENCE [LARGE SCALE GENOMIC DNA]</scope>
    <source>
        <strain evidence="1 2">ATCC 700242</strain>
    </source>
</reference>
<comment type="caution">
    <text evidence="1">The sequence shown here is derived from an EMBL/GenBank/DDBJ whole genome shotgun (WGS) entry which is preliminary data.</text>
</comment>